<name>A0ACA9KIB0_9GLOM</name>
<organism evidence="1 2">
    <name type="scientific">Scutellospora calospora</name>
    <dbReference type="NCBI Taxonomy" id="85575"/>
    <lineage>
        <taxon>Eukaryota</taxon>
        <taxon>Fungi</taxon>
        <taxon>Fungi incertae sedis</taxon>
        <taxon>Mucoromycota</taxon>
        <taxon>Glomeromycotina</taxon>
        <taxon>Glomeromycetes</taxon>
        <taxon>Diversisporales</taxon>
        <taxon>Gigasporaceae</taxon>
        <taxon>Scutellospora</taxon>
    </lineage>
</organism>
<reference evidence="1" key="1">
    <citation type="submission" date="2021-06" db="EMBL/GenBank/DDBJ databases">
        <authorList>
            <person name="Kallberg Y."/>
            <person name="Tangrot J."/>
            <person name="Rosling A."/>
        </authorList>
    </citation>
    <scope>NUCLEOTIDE SEQUENCE</scope>
    <source>
        <strain evidence="1">AU212A</strain>
    </source>
</reference>
<dbReference type="Proteomes" id="UP000789860">
    <property type="component" value="Unassembled WGS sequence"/>
</dbReference>
<comment type="caution">
    <text evidence="1">The sequence shown here is derived from an EMBL/GenBank/DDBJ whole genome shotgun (WGS) entry which is preliminary data.</text>
</comment>
<dbReference type="EMBL" id="CAJVPM010001761">
    <property type="protein sequence ID" value="CAG8473177.1"/>
    <property type="molecule type" value="Genomic_DNA"/>
</dbReference>
<accession>A0ACA9KIB0</accession>
<sequence>MLIKTKDIFIKLINMNTIITNKDFDNIYKELDNIDKEFDNIDNELNNLDSDIINNIINSIDIDR</sequence>
<evidence type="ECO:0000313" key="2">
    <source>
        <dbReference type="Proteomes" id="UP000789860"/>
    </source>
</evidence>
<keyword evidence="2" id="KW-1185">Reference proteome</keyword>
<evidence type="ECO:0000313" key="1">
    <source>
        <dbReference type="EMBL" id="CAG8473177.1"/>
    </source>
</evidence>
<gene>
    <name evidence="1" type="ORF">SCALOS_LOCUS2116</name>
</gene>
<protein>
    <submittedName>
        <fullName evidence="1">9895_t:CDS:1</fullName>
    </submittedName>
</protein>
<proteinExistence type="predicted"/>